<comment type="caution">
    <text evidence="7">The sequence shown here is derived from an EMBL/GenBank/DDBJ whole genome shotgun (WGS) entry which is preliminary data.</text>
</comment>
<dbReference type="InterPro" id="IPR036259">
    <property type="entry name" value="MFS_trans_sf"/>
</dbReference>
<dbReference type="Gene3D" id="1.20.1250.20">
    <property type="entry name" value="MFS general substrate transporter like domains"/>
    <property type="match status" value="1"/>
</dbReference>
<feature type="transmembrane region" description="Helical" evidence="6">
    <location>
        <begin position="211"/>
        <end position="233"/>
    </location>
</feature>
<dbReference type="EMBL" id="JACHHE010000007">
    <property type="protein sequence ID" value="MBB5181146.1"/>
    <property type="molecule type" value="Genomic_DNA"/>
</dbReference>
<dbReference type="OrthoDB" id="2287060at2"/>
<dbReference type="SUPFAM" id="SSF103473">
    <property type="entry name" value="MFS general substrate transporter"/>
    <property type="match status" value="1"/>
</dbReference>
<organism evidence="7 8">
    <name type="scientific">Planococcus koreensis</name>
    <dbReference type="NCBI Taxonomy" id="112331"/>
    <lineage>
        <taxon>Bacteria</taxon>
        <taxon>Bacillati</taxon>
        <taxon>Bacillota</taxon>
        <taxon>Bacilli</taxon>
        <taxon>Bacillales</taxon>
        <taxon>Caryophanaceae</taxon>
        <taxon>Planococcus</taxon>
    </lineage>
</organism>
<keyword evidence="3 6" id="KW-0812">Transmembrane</keyword>
<dbReference type="GO" id="GO:0005886">
    <property type="term" value="C:plasma membrane"/>
    <property type="evidence" value="ECO:0007669"/>
    <property type="project" value="UniProtKB-SubCell"/>
</dbReference>
<keyword evidence="5 6" id="KW-0472">Membrane</keyword>
<name>A0A7W8CT62_9BACL</name>
<protein>
    <submittedName>
        <fullName evidence="7">MFS family permease</fullName>
    </submittedName>
</protein>
<evidence type="ECO:0000256" key="1">
    <source>
        <dbReference type="ARBA" id="ARBA00004651"/>
    </source>
</evidence>
<dbReference type="InterPro" id="IPR011701">
    <property type="entry name" value="MFS"/>
</dbReference>
<comment type="subcellular location">
    <subcellularLocation>
        <location evidence="1">Cell membrane</location>
        <topology evidence="1">Multi-pass membrane protein</topology>
    </subcellularLocation>
</comment>
<dbReference type="Pfam" id="PF07690">
    <property type="entry name" value="MFS_1"/>
    <property type="match status" value="1"/>
</dbReference>
<sequence>MLKNAAIRNLWLGRLVSVSGDSLYEVAVIWYVFELTRNPFYTGLAAAIVMIPKTLNFLFGPIIEELNKKRVLVFAQYFQFLLMLAIPAGMLVGVESVWLVLTILFLISFLENFQGTAEIAVVPEIVPAEQRGAFNSLAASSQLLVDIAMKAAFAGSILFIGIGGIYLYNALTYLAAAFFFGFLKTDRPQRQRPAPQKMDWPSYRESLKQGFSYFFTGGLLVICLPFLVANFSFGLTSAVLPVYAAERGGGAVYGYLILALTIGNLIGTAVVPKLMRYPLGRLMIVLPGCSFLLWTFSVVAGNLWVSIFVFGLAFVPFGMMSVLFITFLQTAIDEDKLARVSSIIDSVLVSAMPLGALLGGIFAPLIGAGNMMLLGGAGLAVIALYFTANKKIRSMPKIGAVHLNE</sequence>
<feature type="transmembrane region" description="Helical" evidence="6">
    <location>
        <begin position="368"/>
        <end position="388"/>
    </location>
</feature>
<feature type="transmembrane region" description="Helical" evidence="6">
    <location>
        <begin position="12"/>
        <end position="33"/>
    </location>
</feature>
<dbReference type="RefSeq" id="WP_158290588.1">
    <property type="nucleotide sequence ID" value="NZ_JACHHE010000007.1"/>
</dbReference>
<dbReference type="PANTHER" id="PTHR23513:SF6">
    <property type="entry name" value="MAJOR FACILITATOR SUPERFAMILY ASSOCIATED DOMAIN-CONTAINING PROTEIN"/>
    <property type="match status" value="1"/>
</dbReference>
<feature type="transmembrane region" description="Helical" evidence="6">
    <location>
        <begin position="253"/>
        <end position="272"/>
    </location>
</feature>
<feature type="transmembrane region" description="Helical" evidence="6">
    <location>
        <begin position="303"/>
        <end position="328"/>
    </location>
</feature>
<evidence type="ECO:0000313" key="7">
    <source>
        <dbReference type="EMBL" id="MBB5181146.1"/>
    </source>
</evidence>
<keyword evidence="2" id="KW-1003">Cell membrane</keyword>
<dbReference type="CDD" id="cd06173">
    <property type="entry name" value="MFS_MefA_like"/>
    <property type="match status" value="1"/>
</dbReference>
<keyword evidence="8" id="KW-1185">Reference proteome</keyword>
<evidence type="ECO:0000256" key="2">
    <source>
        <dbReference type="ARBA" id="ARBA00022475"/>
    </source>
</evidence>
<dbReference type="Proteomes" id="UP000525923">
    <property type="component" value="Unassembled WGS sequence"/>
</dbReference>
<dbReference type="AlphaFoldDB" id="A0A7W8CT62"/>
<dbReference type="PANTHER" id="PTHR23513">
    <property type="entry name" value="INTEGRAL MEMBRANE EFFLUX PROTEIN-RELATED"/>
    <property type="match status" value="1"/>
</dbReference>
<evidence type="ECO:0000313" key="8">
    <source>
        <dbReference type="Proteomes" id="UP000525923"/>
    </source>
</evidence>
<proteinExistence type="predicted"/>
<reference evidence="7 8" key="1">
    <citation type="submission" date="2020-08" db="EMBL/GenBank/DDBJ databases">
        <title>Genomic Encyclopedia of Type Strains, Phase IV (KMG-IV): sequencing the most valuable type-strain genomes for metagenomic binning, comparative biology and taxonomic classification.</title>
        <authorList>
            <person name="Goeker M."/>
        </authorList>
    </citation>
    <scope>NUCLEOTIDE SEQUENCE [LARGE SCALE GENOMIC DNA]</scope>
    <source>
        <strain evidence="7 8">DSM 15895</strain>
    </source>
</reference>
<evidence type="ECO:0000256" key="6">
    <source>
        <dbReference type="SAM" id="Phobius"/>
    </source>
</evidence>
<feature type="transmembrane region" description="Helical" evidence="6">
    <location>
        <begin position="279"/>
        <end position="297"/>
    </location>
</feature>
<evidence type="ECO:0000256" key="4">
    <source>
        <dbReference type="ARBA" id="ARBA00022989"/>
    </source>
</evidence>
<evidence type="ECO:0000256" key="5">
    <source>
        <dbReference type="ARBA" id="ARBA00023136"/>
    </source>
</evidence>
<feature type="transmembrane region" description="Helical" evidence="6">
    <location>
        <begin position="340"/>
        <end position="362"/>
    </location>
</feature>
<feature type="transmembrane region" description="Helical" evidence="6">
    <location>
        <begin position="80"/>
        <end position="107"/>
    </location>
</feature>
<evidence type="ECO:0000256" key="3">
    <source>
        <dbReference type="ARBA" id="ARBA00022692"/>
    </source>
</evidence>
<accession>A0A7W8CT62</accession>
<keyword evidence="4 6" id="KW-1133">Transmembrane helix</keyword>
<gene>
    <name evidence="7" type="ORF">HNQ44_002611</name>
</gene>
<dbReference type="GO" id="GO:0022857">
    <property type="term" value="F:transmembrane transporter activity"/>
    <property type="evidence" value="ECO:0007669"/>
    <property type="project" value="InterPro"/>
</dbReference>
<feature type="transmembrane region" description="Helical" evidence="6">
    <location>
        <begin position="153"/>
        <end position="183"/>
    </location>
</feature>
<feature type="transmembrane region" description="Helical" evidence="6">
    <location>
        <begin position="39"/>
        <end position="59"/>
    </location>
</feature>